<dbReference type="AlphaFoldDB" id="A0A0F5LQQ2"/>
<organism evidence="2 3">
    <name type="scientific">Devosia limi DSM 17137</name>
    <dbReference type="NCBI Taxonomy" id="1121477"/>
    <lineage>
        <taxon>Bacteria</taxon>
        <taxon>Pseudomonadati</taxon>
        <taxon>Pseudomonadota</taxon>
        <taxon>Alphaproteobacteria</taxon>
        <taxon>Hyphomicrobiales</taxon>
        <taxon>Devosiaceae</taxon>
        <taxon>Devosia</taxon>
    </lineage>
</organism>
<dbReference type="Proteomes" id="UP000033608">
    <property type="component" value="Unassembled WGS sequence"/>
</dbReference>
<sequence length="126" mass="13774">MNRFLLLMAMLFGLAAVPGPAMASVAASGQFWTIASQELCVEAEASQRSAPAFKRCSKKINGHVISCQQAIDVLVFVHECCLYAQAAVFAAAQDSAITALGDDGRFRPPRTAYERRRQRPLQIPQF</sequence>
<feature type="chain" id="PRO_5002492354" evidence="1">
    <location>
        <begin position="24"/>
        <end position="126"/>
    </location>
</feature>
<dbReference type="PATRIC" id="fig|1121477.3.peg.3103"/>
<accession>A0A0F5LQQ2</accession>
<proteinExistence type="predicted"/>
<reference evidence="2 3" key="1">
    <citation type="submission" date="2015-03" db="EMBL/GenBank/DDBJ databases">
        <authorList>
            <person name="Hassan Y.I."/>
            <person name="Lepp D."/>
            <person name="Zhou T."/>
        </authorList>
    </citation>
    <scope>NUCLEOTIDE SEQUENCE [LARGE SCALE GENOMIC DNA]</scope>
    <source>
        <strain evidence="2 3">DSM 17137</strain>
    </source>
</reference>
<dbReference type="EMBL" id="LAJF01000068">
    <property type="protein sequence ID" value="KKB84690.1"/>
    <property type="molecule type" value="Genomic_DNA"/>
</dbReference>
<keyword evidence="3" id="KW-1185">Reference proteome</keyword>
<comment type="caution">
    <text evidence="2">The sequence shown here is derived from an EMBL/GenBank/DDBJ whole genome shotgun (WGS) entry which is preliminary data.</text>
</comment>
<dbReference type="OrthoDB" id="9923512at2"/>
<protein>
    <submittedName>
        <fullName evidence="2">Uncharacterized protein</fullName>
    </submittedName>
</protein>
<keyword evidence="1" id="KW-0732">Signal</keyword>
<feature type="signal peptide" evidence="1">
    <location>
        <begin position="1"/>
        <end position="23"/>
    </location>
</feature>
<name>A0A0F5LQQ2_9HYPH</name>
<evidence type="ECO:0000256" key="1">
    <source>
        <dbReference type="SAM" id="SignalP"/>
    </source>
</evidence>
<evidence type="ECO:0000313" key="3">
    <source>
        <dbReference type="Proteomes" id="UP000033608"/>
    </source>
</evidence>
<dbReference type="RefSeq" id="WP_072866571.1">
    <property type="nucleotide sequence ID" value="NZ_FQVC01000009.1"/>
</dbReference>
<gene>
    <name evidence="2" type="ORF">VW29_09925</name>
</gene>
<evidence type="ECO:0000313" key="2">
    <source>
        <dbReference type="EMBL" id="KKB84690.1"/>
    </source>
</evidence>